<dbReference type="InterPro" id="IPR050471">
    <property type="entry name" value="AB_hydrolase"/>
</dbReference>
<reference evidence="2" key="1">
    <citation type="submission" date="2019-07" db="EMBL/GenBank/DDBJ databases">
        <title>Genomic Encyclopedia of Type Strains, Phase IV (KMG-IV): sequencing the most valuable type-strain genomes for metagenomic binning, comparative biology and taxonomic classification.</title>
        <authorList>
            <person name="Goeker M."/>
        </authorList>
    </citation>
    <scope>NUCLEOTIDE SEQUENCE</scope>
    <source>
        <strain evidence="2">DSM 44596</strain>
    </source>
</reference>
<dbReference type="InterPro" id="IPR029058">
    <property type="entry name" value="AB_hydrolase_fold"/>
</dbReference>
<organism evidence="2">
    <name type="scientific">Nocardia globerula</name>
    <dbReference type="NCBI Taxonomy" id="1818"/>
    <lineage>
        <taxon>Bacteria</taxon>
        <taxon>Bacillati</taxon>
        <taxon>Actinomycetota</taxon>
        <taxon>Actinomycetes</taxon>
        <taxon>Mycobacteriales</taxon>
        <taxon>Nocardiaceae</taxon>
        <taxon>Nocardia</taxon>
    </lineage>
</organism>
<name>A0A652YQM1_NOCGL</name>
<dbReference type="Gene3D" id="3.40.50.1820">
    <property type="entry name" value="alpha/beta hydrolase"/>
    <property type="match status" value="1"/>
</dbReference>
<comment type="caution">
    <text evidence="2">The sequence shown here is derived from an EMBL/GenBank/DDBJ whole genome shotgun (WGS) entry which is preliminary data.</text>
</comment>
<dbReference type="GO" id="GO:0046503">
    <property type="term" value="P:glycerolipid catabolic process"/>
    <property type="evidence" value="ECO:0007669"/>
    <property type="project" value="TreeGrafter"/>
</dbReference>
<dbReference type="Pfam" id="PF12697">
    <property type="entry name" value="Abhydrolase_6"/>
    <property type="match status" value="1"/>
</dbReference>
<dbReference type="PANTHER" id="PTHR43433:SF5">
    <property type="entry name" value="AB HYDROLASE-1 DOMAIN-CONTAINING PROTEIN"/>
    <property type="match status" value="1"/>
</dbReference>
<dbReference type="GO" id="GO:0004806">
    <property type="term" value="F:triacylglycerol lipase activity"/>
    <property type="evidence" value="ECO:0007669"/>
    <property type="project" value="TreeGrafter"/>
</dbReference>
<dbReference type="SUPFAM" id="SSF53474">
    <property type="entry name" value="alpha/beta-Hydrolases"/>
    <property type="match status" value="1"/>
</dbReference>
<protein>
    <submittedName>
        <fullName evidence="2">Pimeloyl-ACP methyl ester carboxylesterase</fullName>
    </submittedName>
</protein>
<evidence type="ECO:0000259" key="1">
    <source>
        <dbReference type="Pfam" id="PF12697"/>
    </source>
</evidence>
<accession>A0A652YQM1</accession>
<dbReference type="EMBL" id="VNIQ01000003">
    <property type="protein sequence ID" value="TYQ04850.1"/>
    <property type="molecule type" value="Genomic_DNA"/>
</dbReference>
<sequence>MDTVHSADGTMIAYERSGAGPAVVLVAGAFCDRQWFDSLAAELAADFTVYSYDRRGRGDSGDGSAYSIGAEVEDLRAVIAATGEVPLVYGLSSGAALALEAAAQGVPMRKLAVYEAPYMDEGQSDAAALGDLWRLVAAGDKEGAVVRFLSLTGASSHMVEEMKQSSDWPGMCAIAHTLPYDVAICNHGSQSLDWLTSAAVPALVMHGGDSGQWGRSSAARISERIGGAKALEIPGQAHGVSDDAMVPVLREFFS</sequence>
<dbReference type="AlphaFoldDB" id="A0A652YQM1"/>
<gene>
    <name evidence="2" type="ORF">FNL38_103201</name>
</gene>
<evidence type="ECO:0000313" key="2">
    <source>
        <dbReference type="EMBL" id="TYQ04850.1"/>
    </source>
</evidence>
<proteinExistence type="predicted"/>
<feature type="domain" description="AB hydrolase-1" evidence="1">
    <location>
        <begin position="23"/>
        <end position="243"/>
    </location>
</feature>
<dbReference type="PANTHER" id="PTHR43433">
    <property type="entry name" value="HYDROLASE, ALPHA/BETA FOLD FAMILY PROTEIN"/>
    <property type="match status" value="1"/>
</dbReference>
<dbReference type="InterPro" id="IPR000073">
    <property type="entry name" value="AB_hydrolase_1"/>
</dbReference>